<feature type="region of interest" description="Disordered" evidence="1">
    <location>
        <begin position="1"/>
        <end position="55"/>
    </location>
</feature>
<evidence type="ECO:0000256" key="1">
    <source>
        <dbReference type="SAM" id="MobiDB-lite"/>
    </source>
</evidence>
<reference evidence="2 3" key="1">
    <citation type="submission" date="2019-03" db="EMBL/GenBank/DDBJ databases">
        <title>Genomic analyses of the natural microbiome of Caenorhabditis elegans.</title>
        <authorList>
            <person name="Samuel B."/>
        </authorList>
    </citation>
    <scope>NUCLEOTIDE SEQUENCE [LARGE SCALE GENOMIC DNA]</scope>
    <source>
        <strain evidence="2 3">BIGb0525</strain>
    </source>
</reference>
<dbReference type="RefSeq" id="WP_244294916.1">
    <property type="nucleotide sequence ID" value="NZ_SOCQ01000005.1"/>
</dbReference>
<sequence>MPVKPKPPKPGTVDVNTPPRTPADSTPHGSDSLHLSPDPFIRKTPPGTSEPGTSAPRIEMMAESRSVQVHPMPSTSASLSTVDAHSLQHYLIASTIDLPEANTQGFRVFKRRLYADVQGGTVMIGIDAETGLHRARLSGELRPSGPVLDYDPLNKHWYPLWDISASADGAAVVTRKSGRVARQSDEDYESALEELPDDAGAMQEHFHMASESMLVKPFTADELTTMRSETRFSYLGNRAGVYDRANNGKYPFRDMVGRPIRIKRLETIVHFEDGGRYTSEQVKPYIKFGAYEHVARLYEEKLQWRLFTEADMRAPGERALIGQSMVVANRRIARGEAVGVYGGAITPGRLVPFREQTYTTNAGIRYQPGPGHLIPDYLAIVGDTIISRINTHFWYDVTGRPVRQATDGYNVEFVPFNVDAQQWIGKELVTKKFILNAIFATEDIPAGTELRLNYNYSDEDISRLFP</sequence>
<dbReference type="SUPFAM" id="SSF82199">
    <property type="entry name" value="SET domain"/>
    <property type="match status" value="1"/>
</dbReference>
<dbReference type="InterPro" id="IPR046341">
    <property type="entry name" value="SET_dom_sf"/>
</dbReference>
<dbReference type="Proteomes" id="UP000295804">
    <property type="component" value="Unassembled WGS sequence"/>
</dbReference>
<name>A0A4R7VGL9_9PSED</name>
<evidence type="ECO:0008006" key="4">
    <source>
        <dbReference type="Google" id="ProtNLM"/>
    </source>
</evidence>
<proteinExistence type="predicted"/>
<dbReference type="Gene3D" id="2.170.270.10">
    <property type="entry name" value="SET domain"/>
    <property type="match status" value="1"/>
</dbReference>
<evidence type="ECO:0000313" key="2">
    <source>
        <dbReference type="EMBL" id="TDV48453.1"/>
    </source>
</evidence>
<dbReference type="AlphaFoldDB" id="A0A4R7VGL9"/>
<organism evidence="2 3">
    <name type="scientific">Pseudomonas helmanticensis</name>
    <dbReference type="NCBI Taxonomy" id="1471381"/>
    <lineage>
        <taxon>Bacteria</taxon>
        <taxon>Pseudomonadati</taxon>
        <taxon>Pseudomonadota</taxon>
        <taxon>Gammaproteobacteria</taxon>
        <taxon>Pseudomonadales</taxon>
        <taxon>Pseudomonadaceae</taxon>
        <taxon>Pseudomonas</taxon>
    </lineage>
</organism>
<comment type="caution">
    <text evidence="2">The sequence shown here is derived from an EMBL/GenBank/DDBJ whole genome shotgun (WGS) entry which is preliminary data.</text>
</comment>
<evidence type="ECO:0000313" key="3">
    <source>
        <dbReference type="Proteomes" id="UP000295804"/>
    </source>
</evidence>
<protein>
    <recommendedName>
        <fullName evidence="4">SET domain-containing protein</fullName>
    </recommendedName>
</protein>
<dbReference type="EMBL" id="SOCQ01000005">
    <property type="protein sequence ID" value="TDV48453.1"/>
    <property type="molecule type" value="Genomic_DNA"/>
</dbReference>
<gene>
    <name evidence="2" type="ORF">EDF87_105105</name>
</gene>
<accession>A0A4R7VGL9</accession>
<feature type="compositionally biased region" description="Pro residues" evidence="1">
    <location>
        <begin position="1"/>
        <end position="10"/>
    </location>
</feature>